<dbReference type="AlphaFoldDB" id="A0A963YYZ4"/>
<comment type="caution">
    <text evidence="2">The sequence shown here is derived from an EMBL/GenBank/DDBJ whole genome shotgun (WGS) entry which is preliminary data.</text>
</comment>
<dbReference type="Pfam" id="PF00072">
    <property type="entry name" value="Response_reg"/>
    <property type="match status" value="1"/>
</dbReference>
<evidence type="ECO:0000259" key="1">
    <source>
        <dbReference type="Pfam" id="PF00072"/>
    </source>
</evidence>
<dbReference type="InterPro" id="IPR001789">
    <property type="entry name" value="Sig_transdc_resp-reg_receiver"/>
</dbReference>
<dbReference type="GO" id="GO:0000160">
    <property type="term" value="P:phosphorelay signal transduction system"/>
    <property type="evidence" value="ECO:0007669"/>
    <property type="project" value="InterPro"/>
</dbReference>
<gene>
    <name evidence="2" type="ORF">ACELLULO517_04385</name>
</gene>
<dbReference type="CDD" id="cd00156">
    <property type="entry name" value="REC"/>
    <property type="match status" value="1"/>
</dbReference>
<evidence type="ECO:0000313" key="3">
    <source>
        <dbReference type="Proteomes" id="UP000721844"/>
    </source>
</evidence>
<sequence length="184" mass="20343">MRLSAVASLTAAKQTKSQDRSTTTNVQIEDVVRSVESAVNLVQEGANNPLILWVDDNPMNNIYERQALESVGIRFVLSEDTTDALNILSRQSFGAMISDMGRREGPQEGYALLDSLRARGDNTPLFFFASSNAPEHKRETLAHGGQGCTNDGQELFDMVTRAIFGRHPSKVTTNGTWRFRGVEH</sequence>
<dbReference type="SUPFAM" id="SSF52172">
    <property type="entry name" value="CheY-like"/>
    <property type="match status" value="1"/>
</dbReference>
<protein>
    <submittedName>
        <fullName evidence="2">Response regulator</fullName>
    </submittedName>
</protein>
<name>A0A963YYZ4_9PROT</name>
<dbReference type="RefSeq" id="WP_227306095.1">
    <property type="nucleotide sequence ID" value="NZ_JAESVA010000002.1"/>
</dbReference>
<dbReference type="EMBL" id="JAESVA010000002">
    <property type="protein sequence ID" value="MCB8879459.1"/>
    <property type="molecule type" value="Genomic_DNA"/>
</dbReference>
<organism evidence="2 3">
    <name type="scientific">Acidisoma cellulosilyticum</name>
    <dbReference type="NCBI Taxonomy" id="2802395"/>
    <lineage>
        <taxon>Bacteria</taxon>
        <taxon>Pseudomonadati</taxon>
        <taxon>Pseudomonadota</taxon>
        <taxon>Alphaproteobacteria</taxon>
        <taxon>Acetobacterales</taxon>
        <taxon>Acidocellaceae</taxon>
        <taxon>Acidisoma</taxon>
    </lineage>
</organism>
<keyword evidence="3" id="KW-1185">Reference proteome</keyword>
<feature type="domain" description="Response regulatory" evidence="1">
    <location>
        <begin position="51"/>
        <end position="148"/>
    </location>
</feature>
<accession>A0A963YYZ4</accession>
<dbReference type="InterPro" id="IPR011006">
    <property type="entry name" value="CheY-like_superfamily"/>
</dbReference>
<proteinExistence type="predicted"/>
<evidence type="ECO:0000313" key="2">
    <source>
        <dbReference type="EMBL" id="MCB8879459.1"/>
    </source>
</evidence>
<dbReference type="Proteomes" id="UP000721844">
    <property type="component" value="Unassembled WGS sequence"/>
</dbReference>
<reference evidence="2 3" key="1">
    <citation type="journal article" date="2021" name="Microorganisms">
        <title>Acidisoma silvae sp. nov. and Acidisomacellulosilytica sp. nov., Two Acidophilic Bacteria Isolated from Decaying Wood, Hydrolyzing Cellulose and Producing Poly-3-hydroxybutyrate.</title>
        <authorList>
            <person name="Mieszkin S."/>
            <person name="Pouder E."/>
            <person name="Uroz S."/>
            <person name="Simon-Colin C."/>
            <person name="Alain K."/>
        </authorList>
    </citation>
    <scope>NUCLEOTIDE SEQUENCE [LARGE SCALE GENOMIC DNA]</scope>
    <source>
        <strain evidence="2 3">HW T5.17</strain>
    </source>
</reference>
<dbReference type="Gene3D" id="3.40.50.2300">
    <property type="match status" value="1"/>
</dbReference>